<evidence type="ECO:0000313" key="10">
    <source>
        <dbReference type="EMBL" id="RAZ81489.1"/>
    </source>
</evidence>
<dbReference type="RefSeq" id="WP_112222104.1">
    <property type="nucleotide sequence ID" value="NZ_CP196859.1"/>
</dbReference>
<dbReference type="FunFam" id="3.40.1160.10:FF:000018">
    <property type="entry name" value="Glutamate 5-kinase"/>
    <property type="match status" value="1"/>
</dbReference>
<evidence type="ECO:0000313" key="11">
    <source>
        <dbReference type="Proteomes" id="UP000251002"/>
    </source>
</evidence>
<evidence type="ECO:0000259" key="9">
    <source>
        <dbReference type="Pfam" id="PF00696"/>
    </source>
</evidence>
<dbReference type="InterPro" id="IPR005715">
    <property type="entry name" value="Glu_5kinase/COase_Synthase"/>
</dbReference>
<feature type="binding site" evidence="8">
    <location>
        <position position="130"/>
    </location>
    <ligand>
        <name>substrate</name>
    </ligand>
</feature>
<dbReference type="GO" id="GO:0004349">
    <property type="term" value="F:glutamate 5-kinase activity"/>
    <property type="evidence" value="ECO:0007669"/>
    <property type="project" value="UniProtKB-UniRule"/>
</dbReference>
<dbReference type="UniPathway" id="UPA00098">
    <property type="reaction ID" value="UER00359"/>
</dbReference>
<evidence type="ECO:0000256" key="4">
    <source>
        <dbReference type="ARBA" id="ARBA00022679"/>
    </source>
</evidence>
<dbReference type="GO" id="GO:0055129">
    <property type="term" value="P:L-proline biosynthetic process"/>
    <property type="evidence" value="ECO:0007669"/>
    <property type="project" value="UniProtKB-UniRule"/>
</dbReference>
<dbReference type="Pfam" id="PF00696">
    <property type="entry name" value="AA_kinase"/>
    <property type="match status" value="1"/>
</dbReference>
<keyword evidence="7 8" id="KW-0067">ATP-binding</keyword>
<dbReference type="InterPro" id="IPR036393">
    <property type="entry name" value="AceGlu_kinase-like_sf"/>
</dbReference>
<organism evidence="10 11">
    <name type="scientific">Planococcus halotolerans</name>
    <dbReference type="NCBI Taxonomy" id="2233542"/>
    <lineage>
        <taxon>Bacteria</taxon>
        <taxon>Bacillati</taxon>
        <taxon>Bacillota</taxon>
        <taxon>Bacilli</taxon>
        <taxon>Bacillales</taxon>
        <taxon>Caryophanaceae</taxon>
        <taxon>Planococcus</taxon>
    </lineage>
</organism>
<dbReference type="InterPro" id="IPR011529">
    <property type="entry name" value="Glu_5kinase"/>
</dbReference>
<dbReference type="Proteomes" id="UP000251002">
    <property type="component" value="Unassembled WGS sequence"/>
</dbReference>
<dbReference type="PANTHER" id="PTHR43654">
    <property type="entry name" value="GLUTAMATE 5-KINASE"/>
    <property type="match status" value="1"/>
</dbReference>
<keyword evidence="11" id="KW-1185">Reference proteome</keyword>
<feature type="binding site" evidence="8">
    <location>
        <position position="49"/>
    </location>
    <ligand>
        <name>substrate</name>
    </ligand>
</feature>
<dbReference type="InterPro" id="IPR019797">
    <property type="entry name" value="Glutamate_5-kinase_CS"/>
</dbReference>
<comment type="function">
    <text evidence="8">Catalyzes the transfer of a phosphate group to glutamate to form L-glutamate 5-phosphate.</text>
</comment>
<keyword evidence="1 8" id="KW-0963">Cytoplasm</keyword>
<dbReference type="GO" id="GO:0005829">
    <property type="term" value="C:cytosol"/>
    <property type="evidence" value="ECO:0007669"/>
    <property type="project" value="TreeGrafter"/>
</dbReference>
<dbReference type="PROSITE" id="PS00902">
    <property type="entry name" value="GLUTAMATE_5_KINASE"/>
    <property type="match status" value="1"/>
</dbReference>
<evidence type="ECO:0000256" key="2">
    <source>
        <dbReference type="ARBA" id="ARBA00022605"/>
    </source>
</evidence>
<dbReference type="InterPro" id="IPR001048">
    <property type="entry name" value="Asp/Glu/Uridylate_kinase"/>
</dbReference>
<sequence>MEKKRIVVKIGSSSLTDSNGKLSISKLREHVEALARLKNQGHEVILISSGAVAAGFKSIGYLSRPDAVVDKQSAAAVGQGLLLQAYGDECKKHGIIAAQLLLTKDLYKNANDTISNLLERDVMPIINENDSVAVKELTFGDNDMLSALVSKLVHADFLMILTDINGIYSGNPNTDPTAKKYTFLTEVHEEMENAASSEGSSNVGTGGMKSKVVAAKTALASDVQVFIGSGEGSDKLVDIFEGKGDGTYIGKLVESKVLVNA</sequence>
<dbReference type="SUPFAM" id="SSF53633">
    <property type="entry name" value="Carbamate kinase-like"/>
    <property type="match status" value="1"/>
</dbReference>
<dbReference type="AlphaFoldDB" id="A0A365L7X1"/>
<protein>
    <recommendedName>
        <fullName evidence="8">Glutamate 5-kinase</fullName>
        <ecNumber evidence="8">2.7.2.11</ecNumber>
    </recommendedName>
    <alternativeName>
        <fullName evidence="8">Gamma-glutamyl kinase</fullName>
        <shortName evidence="8">GK</shortName>
    </alternativeName>
</protein>
<comment type="similarity">
    <text evidence="8">Belongs to the glutamate 5-kinase family.</text>
</comment>
<feature type="binding site" evidence="8">
    <location>
        <begin position="205"/>
        <end position="211"/>
    </location>
    <ligand>
        <name>ATP</name>
        <dbReference type="ChEBI" id="CHEBI:30616"/>
    </ligand>
</feature>
<evidence type="ECO:0000256" key="5">
    <source>
        <dbReference type="ARBA" id="ARBA00022741"/>
    </source>
</evidence>
<name>A0A365L7X1_9BACL</name>
<feature type="binding site" evidence="8">
    <location>
        <begin position="162"/>
        <end position="163"/>
    </location>
    <ligand>
        <name>ATP</name>
        <dbReference type="ChEBI" id="CHEBI:30616"/>
    </ligand>
</feature>
<dbReference type="EMBL" id="QLZR01000001">
    <property type="protein sequence ID" value="RAZ81489.1"/>
    <property type="molecule type" value="Genomic_DNA"/>
</dbReference>
<keyword evidence="6 8" id="KW-0418">Kinase</keyword>
<dbReference type="PRINTS" id="PR00474">
    <property type="entry name" value="GLU5KINASE"/>
</dbReference>
<comment type="subcellular location">
    <subcellularLocation>
        <location evidence="8">Cytoplasm</location>
    </subcellularLocation>
</comment>
<feature type="domain" description="Aspartate/glutamate/uridylate kinase" evidence="9">
    <location>
        <begin position="4"/>
        <end position="228"/>
    </location>
</feature>
<dbReference type="Gene3D" id="3.40.1160.10">
    <property type="entry name" value="Acetylglutamate kinase-like"/>
    <property type="match status" value="1"/>
</dbReference>
<comment type="pathway">
    <text evidence="8">Amino-acid biosynthesis; L-proline biosynthesis; L-glutamate 5-semialdehyde from L-glutamate: step 1/2.</text>
</comment>
<dbReference type="CDD" id="cd04242">
    <property type="entry name" value="AAK_G5K_ProB"/>
    <property type="match status" value="1"/>
</dbReference>
<evidence type="ECO:0000256" key="3">
    <source>
        <dbReference type="ARBA" id="ARBA00022650"/>
    </source>
</evidence>
<dbReference type="EC" id="2.7.2.11" evidence="8"/>
<evidence type="ECO:0000256" key="6">
    <source>
        <dbReference type="ARBA" id="ARBA00022777"/>
    </source>
</evidence>
<evidence type="ECO:0000256" key="8">
    <source>
        <dbReference type="HAMAP-Rule" id="MF_00456"/>
    </source>
</evidence>
<comment type="caution">
    <text evidence="10">The sequence shown here is derived from an EMBL/GenBank/DDBJ whole genome shotgun (WGS) entry which is preliminary data.</text>
</comment>
<comment type="catalytic activity">
    <reaction evidence="8">
        <text>L-glutamate + ATP = L-glutamyl 5-phosphate + ADP</text>
        <dbReference type="Rhea" id="RHEA:14877"/>
        <dbReference type="ChEBI" id="CHEBI:29985"/>
        <dbReference type="ChEBI" id="CHEBI:30616"/>
        <dbReference type="ChEBI" id="CHEBI:58274"/>
        <dbReference type="ChEBI" id="CHEBI:456216"/>
        <dbReference type="EC" id="2.7.2.11"/>
    </reaction>
</comment>
<feature type="binding site" evidence="8">
    <location>
        <position position="142"/>
    </location>
    <ligand>
        <name>substrate</name>
    </ligand>
</feature>
<evidence type="ECO:0000256" key="7">
    <source>
        <dbReference type="ARBA" id="ARBA00022840"/>
    </source>
</evidence>
<evidence type="ECO:0000256" key="1">
    <source>
        <dbReference type="ARBA" id="ARBA00022490"/>
    </source>
</evidence>
<keyword evidence="2 8" id="KW-0028">Amino-acid biosynthesis</keyword>
<reference evidence="10 11" key="1">
    <citation type="submission" date="2018-06" db="EMBL/GenBank/DDBJ databases">
        <title>The draft genome sequences of strains SCU63 and S1.</title>
        <authorList>
            <person name="Gan L."/>
        </authorList>
    </citation>
    <scope>NUCLEOTIDE SEQUENCE [LARGE SCALE GENOMIC DNA]</scope>
    <source>
        <strain evidence="10 11">SCU63</strain>
    </source>
</reference>
<dbReference type="PIRSF" id="PIRSF000729">
    <property type="entry name" value="GK"/>
    <property type="match status" value="1"/>
</dbReference>
<feature type="binding site" evidence="8">
    <location>
        <position position="9"/>
    </location>
    <ligand>
        <name>ATP</name>
        <dbReference type="ChEBI" id="CHEBI:30616"/>
    </ligand>
</feature>
<dbReference type="HAMAP" id="MF_00456">
    <property type="entry name" value="ProB"/>
    <property type="match status" value="1"/>
</dbReference>
<proteinExistence type="inferred from homology"/>
<keyword evidence="5 8" id="KW-0547">Nucleotide-binding</keyword>
<dbReference type="NCBIfam" id="TIGR01027">
    <property type="entry name" value="proB"/>
    <property type="match status" value="1"/>
</dbReference>
<dbReference type="GO" id="GO:0005524">
    <property type="term" value="F:ATP binding"/>
    <property type="evidence" value="ECO:0007669"/>
    <property type="project" value="UniProtKB-KW"/>
</dbReference>
<gene>
    <name evidence="8 10" type="primary">proB</name>
    <name evidence="10" type="ORF">DP120_04240</name>
</gene>
<dbReference type="PANTHER" id="PTHR43654:SF1">
    <property type="entry name" value="ISOPENTENYL PHOSPHATE KINASE"/>
    <property type="match status" value="1"/>
</dbReference>
<keyword evidence="4 8" id="KW-0808">Transferase</keyword>
<keyword evidence="3 8" id="KW-0641">Proline biosynthesis</keyword>
<dbReference type="InterPro" id="IPR041739">
    <property type="entry name" value="G5K_ProB"/>
</dbReference>
<accession>A0A365L7X1</accession>
<dbReference type="InterPro" id="IPR001057">
    <property type="entry name" value="Glu/AcGlu_kinase"/>
</dbReference>